<keyword evidence="1" id="KW-0812">Transmembrane</keyword>
<keyword evidence="1" id="KW-0472">Membrane</keyword>
<evidence type="ECO:0000313" key="2">
    <source>
        <dbReference type="EMBL" id="MBS4222023.1"/>
    </source>
</evidence>
<keyword evidence="1" id="KW-1133">Transmembrane helix</keyword>
<name>A0A942UNK4_9BACI</name>
<keyword evidence="3" id="KW-1185">Reference proteome</keyword>
<feature type="transmembrane region" description="Helical" evidence="1">
    <location>
        <begin position="72"/>
        <end position="99"/>
    </location>
</feature>
<dbReference type="Proteomes" id="UP000676456">
    <property type="component" value="Unassembled WGS sequence"/>
</dbReference>
<evidence type="ECO:0000256" key="1">
    <source>
        <dbReference type="SAM" id="Phobius"/>
    </source>
</evidence>
<dbReference type="InterPro" id="IPR012651">
    <property type="entry name" value="Thia_Transptr_ThiT"/>
</dbReference>
<reference evidence="2 3" key="1">
    <citation type="submission" date="2021-05" db="EMBL/GenBank/DDBJ databases">
        <title>Novel Bacillus species.</title>
        <authorList>
            <person name="Liu G."/>
        </authorList>
    </citation>
    <scope>NUCLEOTIDE SEQUENCE [LARGE SCALE GENOMIC DNA]</scope>
    <source>
        <strain evidence="2 3">FJAT-49682</strain>
    </source>
</reference>
<organism evidence="2 3">
    <name type="scientific">Lederbergia citrea</name>
    <dbReference type="NCBI Taxonomy" id="2833581"/>
    <lineage>
        <taxon>Bacteria</taxon>
        <taxon>Bacillati</taxon>
        <taxon>Bacillota</taxon>
        <taxon>Bacilli</taxon>
        <taxon>Bacillales</taxon>
        <taxon>Bacillaceae</taxon>
        <taxon>Lederbergia</taxon>
    </lineage>
</organism>
<accession>A0A942UNK4</accession>
<dbReference type="NCBIfam" id="TIGR02357">
    <property type="entry name" value="ECF_ThiT_YuaJ"/>
    <property type="match status" value="1"/>
</dbReference>
<dbReference type="RefSeq" id="WP_213096997.1">
    <property type="nucleotide sequence ID" value="NZ_JAGYPN010000001.1"/>
</dbReference>
<dbReference type="GO" id="GO:0005886">
    <property type="term" value="C:plasma membrane"/>
    <property type="evidence" value="ECO:0007669"/>
    <property type="project" value="InterPro"/>
</dbReference>
<evidence type="ECO:0000313" key="3">
    <source>
        <dbReference type="Proteomes" id="UP000676456"/>
    </source>
</evidence>
<dbReference type="Pfam" id="PF09515">
    <property type="entry name" value="Thia_YuaJ"/>
    <property type="match status" value="1"/>
</dbReference>
<dbReference type="AlphaFoldDB" id="A0A942UNK4"/>
<feature type="transmembrane region" description="Helical" evidence="1">
    <location>
        <begin position="111"/>
        <end position="131"/>
    </location>
</feature>
<gene>
    <name evidence="2" type="primary">thiT</name>
    <name evidence="2" type="ORF">KHA91_04550</name>
</gene>
<comment type="caution">
    <text evidence="2">The sequence shown here is derived from an EMBL/GenBank/DDBJ whole genome shotgun (WGS) entry which is preliminary data.</text>
</comment>
<dbReference type="GO" id="GO:0015234">
    <property type="term" value="F:thiamine transmembrane transporter activity"/>
    <property type="evidence" value="ECO:0007669"/>
    <property type="project" value="InterPro"/>
</dbReference>
<feature type="transmembrane region" description="Helical" evidence="1">
    <location>
        <begin position="6"/>
        <end position="25"/>
    </location>
</feature>
<protein>
    <submittedName>
        <fullName evidence="2">Energy-coupled thiamine transporter ThiT</fullName>
    </submittedName>
</protein>
<proteinExistence type="predicted"/>
<dbReference type="Gene3D" id="1.10.1760.20">
    <property type="match status" value="1"/>
</dbReference>
<feature type="transmembrane region" description="Helical" evidence="1">
    <location>
        <begin position="151"/>
        <end position="179"/>
    </location>
</feature>
<sequence>MGKISLQAMIEAAIFAAMALVLDLLPSIKFGPSISISFAMVPVFIVAFRWGVKAALFSGLLWSLLQFATGDAWILTPIQAIIDYPIAFSFIGLAGMLAPRVQKMAAEGNRNGLIMALTIGIFIGSLGRYFWHFISGVVFFASYAKEAGKTPIVYSFVANGITMFFSFLACTIVLSIILAMRTQLLKTNKTTYPSTKSA</sequence>
<feature type="transmembrane region" description="Helical" evidence="1">
    <location>
        <begin position="32"/>
        <end position="52"/>
    </location>
</feature>
<dbReference type="EMBL" id="JAGYPN010000001">
    <property type="protein sequence ID" value="MBS4222023.1"/>
    <property type="molecule type" value="Genomic_DNA"/>
</dbReference>